<dbReference type="GO" id="GO:0043565">
    <property type="term" value="F:sequence-specific DNA binding"/>
    <property type="evidence" value="ECO:0007669"/>
    <property type="project" value="InterPro"/>
</dbReference>
<dbReference type="GO" id="GO:0005524">
    <property type="term" value="F:ATP binding"/>
    <property type="evidence" value="ECO:0007669"/>
    <property type="project" value="UniProtKB-KW"/>
</dbReference>
<dbReference type="CDD" id="cd00009">
    <property type="entry name" value="AAA"/>
    <property type="match status" value="1"/>
</dbReference>
<keyword evidence="3" id="KW-0805">Transcription regulation</keyword>
<evidence type="ECO:0000259" key="8">
    <source>
        <dbReference type="PROSITE" id="PS50112"/>
    </source>
</evidence>
<dbReference type="InterPro" id="IPR009057">
    <property type="entry name" value="Homeodomain-like_sf"/>
</dbReference>
<dbReference type="SMART" id="SM00382">
    <property type="entry name" value="AAA"/>
    <property type="match status" value="1"/>
</dbReference>
<dbReference type="InterPro" id="IPR000014">
    <property type="entry name" value="PAS"/>
</dbReference>
<dbReference type="SUPFAM" id="SSF55785">
    <property type="entry name" value="PYP-like sensor domain (PAS domain)"/>
    <property type="match status" value="1"/>
</dbReference>
<dbReference type="InterPro" id="IPR027417">
    <property type="entry name" value="P-loop_NTPase"/>
</dbReference>
<dbReference type="RefSeq" id="WP_072976835.1">
    <property type="nucleotide sequence ID" value="NZ_FQTY01000015.1"/>
</dbReference>
<feature type="domain" description="PAS" evidence="8">
    <location>
        <begin position="122"/>
        <end position="193"/>
    </location>
</feature>
<dbReference type="PROSITE" id="PS50045">
    <property type="entry name" value="SIGMA54_INTERACT_4"/>
    <property type="match status" value="1"/>
</dbReference>
<dbReference type="InterPro" id="IPR025943">
    <property type="entry name" value="Sigma_54_int_dom_ATP-bd_2"/>
</dbReference>
<keyword evidence="5" id="KW-0804">Transcription</keyword>
<dbReference type="Pfam" id="PF13426">
    <property type="entry name" value="PAS_9"/>
    <property type="match status" value="2"/>
</dbReference>
<evidence type="ECO:0000256" key="1">
    <source>
        <dbReference type="ARBA" id="ARBA00022741"/>
    </source>
</evidence>
<sequence length="569" mass="64683">MSKNGVNLYNLANSFKIGILVVDKYCNISFFNNEVLNILELFDENNLNRKNLSNVLSNFNIKSFLNSNKKHESQKLKYNGKDIIVIKKAISNDDTKEGAYIIFQKLDTYKKIIRQFDDEIEAYSLLNTVMEATNDAIVYVNKDGYIEMLSNPYAEFLGVDREVAIGKHVREVIENTRMDIVIKTGISEIAQVQEIKGKKMIATRIPVFVNGKVIGAVGKVLFKDVDELNSLYMKINKIEKELNLYKDEFKKVNKAKYALDSIISISKSMENLKVLTKKAAKTNSNILILGESGTGKELFAHAIHNNSRRINSPFIKVNCGAIPYELLESELFGYEEGAFTGAKKGGKIGKFKAADGGTIFLDEIGDLPMNMQVKILRVLQDKEIERIGSNFSEKIDVRVIAATNKDLEKMVSEGMFRLDLYYRLNVVSIKIPPLRDRKEDIPILSKYLVDKISKGENIKVDKILDNTLEYLKNYDWPGNVRELENILERAINFLEEETIIKPEHLPPKITGITRNKQMKSLKSILEEVEKQSIIDSLIIFNGNKTLAAKALDISRTSLYEKISKYNIDI</sequence>
<dbReference type="SMART" id="SM00091">
    <property type="entry name" value="PAS"/>
    <property type="match status" value="2"/>
</dbReference>
<dbReference type="Proteomes" id="UP000184114">
    <property type="component" value="Unassembled WGS sequence"/>
</dbReference>
<evidence type="ECO:0000256" key="2">
    <source>
        <dbReference type="ARBA" id="ARBA00022840"/>
    </source>
</evidence>
<dbReference type="GO" id="GO:0006355">
    <property type="term" value="P:regulation of DNA-templated transcription"/>
    <property type="evidence" value="ECO:0007669"/>
    <property type="project" value="InterPro"/>
</dbReference>
<dbReference type="PANTHER" id="PTHR32071:SF57">
    <property type="entry name" value="C4-DICARBOXYLATE TRANSPORT TRANSCRIPTIONAL REGULATORY PROTEIN DCTD"/>
    <property type="match status" value="1"/>
</dbReference>
<dbReference type="PROSITE" id="PS00675">
    <property type="entry name" value="SIGMA54_INTERACT_1"/>
    <property type="match status" value="1"/>
</dbReference>
<evidence type="ECO:0000256" key="3">
    <source>
        <dbReference type="ARBA" id="ARBA00023015"/>
    </source>
</evidence>
<dbReference type="Gene3D" id="1.10.8.60">
    <property type="match status" value="1"/>
</dbReference>
<feature type="coiled-coil region" evidence="6">
    <location>
        <begin position="228"/>
        <end position="255"/>
    </location>
</feature>
<dbReference type="GeneID" id="90993589"/>
<dbReference type="InterPro" id="IPR002078">
    <property type="entry name" value="Sigma_54_int"/>
</dbReference>
<dbReference type="FunFam" id="3.40.50.300:FF:000006">
    <property type="entry name" value="DNA-binding transcriptional regulator NtrC"/>
    <property type="match status" value="1"/>
</dbReference>
<gene>
    <name evidence="9" type="ORF">SAMN02745784_02536</name>
</gene>
<feature type="domain" description="Sigma-54 factor interaction" evidence="7">
    <location>
        <begin position="262"/>
        <end position="492"/>
    </location>
</feature>
<dbReference type="InterPro" id="IPR025662">
    <property type="entry name" value="Sigma_54_int_dom_ATP-bd_1"/>
</dbReference>
<dbReference type="Pfam" id="PF25601">
    <property type="entry name" value="AAA_lid_14"/>
    <property type="match status" value="1"/>
</dbReference>
<evidence type="ECO:0000313" key="10">
    <source>
        <dbReference type="Proteomes" id="UP000184114"/>
    </source>
</evidence>
<dbReference type="InterPro" id="IPR035965">
    <property type="entry name" value="PAS-like_dom_sf"/>
</dbReference>
<dbReference type="AlphaFoldDB" id="A0A1M4Y5X9"/>
<dbReference type="EMBL" id="FQTY01000015">
    <property type="protein sequence ID" value="SHF01217.1"/>
    <property type="molecule type" value="Genomic_DNA"/>
</dbReference>
<evidence type="ECO:0000256" key="4">
    <source>
        <dbReference type="ARBA" id="ARBA00023125"/>
    </source>
</evidence>
<dbReference type="Gene3D" id="1.10.10.60">
    <property type="entry name" value="Homeodomain-like"/>
    <property type="match status" value="1"/>
</dbReference>
<keyword evidence="1" id="KW-0547">Nucleotide-binding</keyword>
<dbReference type="Pfam" id="PF00158">
    <property type="entry name" value="Sigma54_activat"/>
    <property type="match status" value="1"/>
</dbReference>
<dbReference type="Gene3D" id="3.30.450.20">
    <property type="entry name" value="PAS domain"/>
    <property type="match status" value="2"/>
</dbReference>
<dbReference type="PROSITE" id="PS00688">
    <property type="entry name" value="SIGMA54_INTERACT_3"/>
    <property type="match status" value="1"/>
</dbReference>
<evidence type="ECO:0000313" key="9">
    <source>
        <dbReference type="EMBL" id="SHF01217.1"/>
    </source>
</evidence>
<keyword evidence="4 9" id="KW-0238">DNA-binding</keyword>
<dbReference type="Gene3D" id="3.40.50.300">
    <property type="entry name" value="P-loop containing nucleotide triphosphate hydrolases"/>
    <property type="match status" value="1"/>
</dbReference>
<evidence type="ECO:0000256" key="5">
    <source>
        <dbReference type="ARBA" id="ARBA00023163"/>
    </source>
</evidence>
<dbReference type="PANTHER" id="PTHR32071">
    <property type="entry name" value="TRANSCRIPTIONAL REGULATORY PROTEIN"/>
    <property type="match status" value="1"/>
</dbReference>
<dbReference type="PRINTS" id="PR01590">
    <property type="entry name" value="HTHFIS"/>
</dbReference>
<dbReference type="InterPro" id="IPR002197">
    <property type="entry name" value="HTH_Fis"/>
</dbReference>
<dbReference type="STRING" id="1123404.SAMN02745784_02536"/>
<name>A0A1M4Y5X9_9FIRM</name>
<protein>
    <submittedName>
        <fullName evidence="9">Transcriptional regulator containing PAS, AAA-type ATPase, and DNA-binding Fis domains</fullName>
    </submittedName>
</protein>
<dbReference type="InterPro" id="IPR025944">
    <property type="entry name" value="Sigma_54_int_dom_CS"/>
</dbReference>
<accession>A0A1M4Y5X9</accession>
<dbReference type="Pfam" id="PF02954">
    <property type="entry name" value="HTH_8"/>
    <property type="match status" value="1"/>
</dbReference>
<dbReference type="InterPro" id="IPR058031">
    <property type="entry name" value="AAA_lid_NorR"/>
</dbReference>
<dbReference type="PROSITE" id="PS50112">
    <property type="entry name" value="PAS"/>
    <property type="match status" value="1"/>
</dbReference>
<dbReference type="SUPFAM" id="SSF46689">
    <property type="entry name" value="Homeodomain-like"/>
    <property type="match status" value="1"/>
</dbReference>
<keyword evidence="6" id="KW-0175">Coiled coil</keyword>
<proteinExistence type="predicted"/>
<keyword evidence="2" id="KW-0067">ATP-binding</keyword>
<dbReference type="SUPFAM" id="SSF52540">
    <property type="entry name" value="P-loop containing nucleoside triphosphate hydrolases"/>
    <property type="match status" value="1"/>
</dbReference>
<dbReference type="PROSITE" id="PS00676">
    <property type="entry name" value="SIGMA54_INTERACT_2"/>
    <property type="match status" value="1"/>
</dbReference>
<reference evidence="10" key="1">
    <citation type="submission" date="2016-11" db="EMBL/GenBank/DDBJ databases">
        <authorList>
            <person name="Varghese N."/>
            <person name="Submissions S."/>
        </authorList>
    </citation>
    <scope>NUCLEOTIDE SEQUENCE [LARGE SCALE GENOMIC DNA]</scope>
    <source>
        <strain evidence="10">DSM 18095</strain>
    </source>
</reference>
<evidence type="ECO:0000259" key="7">
    <source>
        <dbReference type="PROSITE" id="PS50045"/>
    </source>
</evidence>
<evidence type="ECO:0000256" key="6">
    <source>
        <dbReference type="SAM" id="Coils"/>
    </source>
</evidence>
<keyword evidence="10" id="KW-1185">Reference proteome</keyword>
<organism evidence="9 10">
    <name type="scientific">Tissierella praeacuta DSM 18095</name>
    <dbReference type="NCBI Taxonomy" id="1123404"/>
    <lineage>
        <taxon>Bacteria</taxon>
        <taxon>Bacillati</taxon>
        <taxon>Bacillota</taxon>
        <taxon>Tissierellia</taxon>
        <taxon>Tissierellales</taxon>
        <taxon>Tissierellaceae</taxon>
        <taxon>Tissierella</taxon>
    </lineage>
</organism>
<dbReference type="InterPro" id="IPR003593">
    <property type="entry name" value="AAA+_ATPase"/>
</dbReference>